<protein>
    <submittedName>
        <fullName evidence="2">Uncharacterized protein</fullName>
    </submittedName>
</protein>
<feature type="region of interest" description="Disordered" evidence="1">
    <location>
        <begin position="25"/>
        <end position="61"/>
    </location>
</feature>
<gene>
    <name evidence="2" type="ORF">IPOD504_LOCUS97</name>
</gene>
<sequence length="78" mass="8879">MSYESAFSRWKGALGIQRIIARGPPKLDTKSDETIPKGNCKATKKNNQFNSTVPADKRHSKTNENWRVKQISKEFISL</sequence>
<evidence type="ECO:0000256" key="1">
    <source>
        <dbReference type="SAM" id="MobiDB-lite"/>
    </source>
</evidence>
<name>A0ABN8HP54_9NEOP</name>
<proteinExistence type="predicted"/>
<reference evidence="2" key="1">
    <citation type="submission" date="2022-03" db="EMBL/GenBank/DDBJ databases">
        <authorList>
            <person name="Martin H S."/>
        </authorList>
    </citation>
    <scope>NUCLEOTIDE SEQUENCE</scope>
</reference>
<organism evidence="2 3">
    <name type="scientific">Iphiclides podalirius</name>
    <name type="common">scarce swallowtail</name>
    <dbReference type="NCBI Taxonomy" id="110791"/>
    <lineage>
        <taxon>Eukaryota</taxon>
        <taxon>Metazoa</taxon>
        <taxon>Ecdysozoa</taxon>
        <taxon>Arthropoda</taxon>
        <taxon>Hexapoda</taxon>
        <taxon>Insecta</taxon>
        <taxon>Pterygota</taxon>
        <taxon>Neoptera</taxon>
        <taxon>Endopterygota</taxon>
        <taxon>Lepidoptera</taxon>
        <taxon>Glossata</taxon>
        <taxon>Ditrysia</taxon>
        <taxon>Papilionoidea</taxon>
        <taxon>Papilionidae</taxon>
        <taxon>Papilioninae</taxon>
        <taxon>Iphiclides</taxon>
    </lineage>
</organism>
<dbReference type="Proteomes" id="UP000837857">
    <property type="component" value="Chromosome 1"/>
</dbReference>
<dbReference type="EMBL" id="OW152813">
    <property type="protein sequence ID" value="CAH2034359.1"/>
    <property type="molecule type" value="Genomic_DNA"/>
</dbReference>
<feature type="compositionally biased region" description="Basic and acidic residues" evidence="1">
    <location>
        <begin position="25"/>
        <end position="35"/>
    </location>
</feature>
<evidence type="ECO:0000313" key="3">
    <source>
        <dbReference type="Proteomes" id="UP000837857"/>
    </source>
</evidence>
<accession>A0ABN8HP54</accession>
<feature type="non-terminal residue" evidence="2">
    <location>
        <position position="78"/>
    </location>
</feature>
<evidence type="ECO:0000313" key="2">
    <source>
        <dbReference type="EMBL" id="CAH2034359.1"/>
    </source>
</evidence>
<keyword evidence="3" id="KW-1185">Reference proteome</keyword>